<feature type="repeat" description="PPR" evidence="4">
    <location>
        <begin position="285"/>
        <end position="319"/>
    </location>
</feature>
<reference evidence="6 7" key="1">
    <citation type="journal article" date="2019" name="Sci. Rep.">
        <title>A high-quality genome of Eragrostis curvula grass provides insights into Poaceae evolution and supports new strategies to enhance forage quality.</title>
        <authorList>
            <person name="Carballo J."/>
            <person name="Santos B.A.C.M."/>
            <person name="Zappacosta D."/>
            <person name="Garbus I."/>
            <person name="Selva J.P."/>
            <person name="Gallo C.A."/>
            <person name="Diaz A."/>
            <person name="Albertini E."/>
            <person name="Caccamo M."/>
            <person name="Echenique V."/>
        </authorList>
    </citation>
    <scope>NUCLEOTIDE SEQUENCE [LARGE SCALE GENOMIC DNA]</scope>
    <source>
        <strain evidence="7">cv. Victoria</strain>
        <tissue evidence="6">Leaf</tissue>
    </source>
</reference>
<feature type="repeat" description="PPR" evidence="4">
    <location>
        <begin position="355"/>
        <end position="389"/>
    </location>
</feature>
<dbReference type="NCBIfam" id="TIGR00756">
    <property type="entry name" value="PPR"/>
    <property type="match status" value="4"/>
</dbReference>
<accession>A0A5J9V879</accession>
<comment type="similarity">
    <text evidence="1">Belongs to the PPR family. P subfamily.</text>
</comment>
<dbReference type="EMBL" id="RWGY01000011">
    <property type="protein sequence ID" value="TVU32339.1"/>
    <property type="molecule type" value="Genomic_DNA"/>
</dbReference>
<evidence type="ECO:0000313" key="7">
    <source>
        <dbReference type="Proteomes" id="UP000324897"/>
    </source>
</evidence>
<organism evidence="6 7">
    <name type="scientific">Eragrostis curvula</name>
    <name type="common">weeping love grass</name>
    <dbReference type="NCBI Taxonomy" id="38414"/>
    <lineage>
        <taxon>Eukaryota</taxon>
        <taxon>Viridiplantae</taxon>
        <taxon>Streptophyta</taxon>
        <taxon>Embryophyta</taxon>
        <taxon>Tracheophyta</taxon>
        <taxon>Spermatophyta</taxon>
        <taxon>Magnoliopsida</taxon>
        <taxon>Liliopsida</taxon>
        <taxon>Poales</taxon>
        <taxon>Poaceae</taxon>
        <taxon>PACMAD clade</taxon>
        <taxon>Chloridoideae</taxon>
        <taxon>Eragrostideae</taxon>
        <taxon>Eragrostidinae</taxon>
        <taxon>Eragrostis</taxon>
    </lineage>
</organism>
<dbReference type="Pfam" id="PF12854">
    <property type="entry name" value="PPR_1"/>
    <property type="match status" value="1"/>
</dbReference>
<keyword evidence="7" id="KW-1185">Reference proteome</keyword>
<name>A0A5J9V879_9POAL</name>
<dbReference type="InterPro" id="IPR050667">
    <property type="entry name" value="PPR-containing_protein"/>
</dbReference>
<gene>
    <name evidence="6" type="ORF">EJB05_24064</name>
</gene>
<dbReference type="Gramene" id="TVU32339">
    <property type="protein sequence ID" value="TVU32339"/>
    <property type="gene ID" value="EJB05_24064"/>
</dbReference>
<protein>
    <recommendedName>
        <fullName evidence="8">Pentacotripeptide-repeat region of PRORP domain-containing protein</fullName>
    </recommendedName>
</protein>
<dbReference type="SUPFAM" id="SSF48452">
    <property type="entry name" value="TPR-like"/>
    <property type="match status" value="1"/>
</dbReference>
<feature type="repeat" description="PPR" evidence="4">
    <location>
        <begin position="250"/>
        <end position="284"/>
    </location>
</feature>
<dbReference type="Proteomes" id="UP000324897">
    <property type="component" value="Chromosome 1"/>
</dbReference>
<proteinExistence type="inferred from homology"/>
<sequence length="654" mass="71853">MAARRLLLLHSRRYAAASAAEDTVVASLRLLLSSPPSIAPPLPLDLNSINPIPDPTTSPPPSSPPPAAHLLSAADRLRGVFLRKPPGRAVLHRALSSTGLNASAALAPEVLSDVVNGGELGGAATVAFFDWAVSNSKRPPSVHTCNIVIRALGRKKFFNFLDDALKIMRESSIFPDLTTLEIIIDSLVAARHVSRAVEVLSTDQFGFEIGKACHKKDALTILIRCLCRRSHVGLASSLLLASREESLGLDNNAYNEVVGGWARSGKVDKVEDFWAKMKEDRLVPDEVSHCHLIEALGRAGKAEEALKVFENMVQEGFGPSTMAYNAVIFNFASIGDLDRCMQYYKDMVDKNCPPNIDTYFKMIRAFLRERRVADALQLFDDMLARGNLPNTGMITSFIEPLCTFGPPHAALIIYKKSRRAGCIISLKAYKLLLERLANFGKSGTVLKLWEEMQECGYPPDKEVYEFIVNGLSNVGKVDAAVSVVEESLRNGFCLGRVVYSKLNNKLLEMDKVETAYNLFKKVKEARTHSNFRNYCRANGEPQGVGSNHISEKTDFGSWLWLKAMPGGPLKDQAEASLCAHEFTLCRPVTLRSNSQKCVLQTVSLGMGIYLKKKKIGDINLEGLALPPDALMVRSSHWNSFGSAPHGEGINVRED</sequence>
<keyword evidence="2" id="KW-0677">Repeat</keyword>
<feature type="repeat" description="PPR" evidence="4">
    <location>
        <begin position="320"/>
        <end position="354"/>
    </location>
</feature>
<evidence type="ECO:0000256" key="4">
    <source>
        <dbReference type="PROSITE-ProRule" id="PRU00708"/>
    </source>
</evidence>
<evidence type="ECO:0000256" key="2">
    <source>
        <dbReference type="ARBA" id="ARBA00022737"/>
    </source>
</evidence>
<feature type="repeat" description="PPR" evidence="4">
    <location>
        <begin position="460"/>
        <end position="494"/>
    </location>
</feature>
<dbReference type="Pfam" id="PF13041">
    <property type="entry name" value="PPR_2"/>
    <property type="match status" value="1"/>
</dbReference>
<comment type="caution">
    <text evidence="6">The sequence shown here is derived from an EMBL/GenBank/DDBJ whole genome shotgun (WGS) entry which is preliminary data.</text>
</comment>
<dbReference type="PANTHER" id="PTHR47939">
    <property type="entry name" value="MEMBRANE-ASSOCIATED SALT-INDUCIBLE PROTEIN-LIKE"/>
    <property type="match status" value="1"/>
</dbReference>
<dbReference type="InterPro" id="IPR011990">
    <property type="entry name" value="TPR-like_helical_dom_sf"/>
</dbReference>
<feature type="compositionally biased region" description="Pro residues" evidence="5">
    <location>
        <begin position="52"/>
        <end position="67"/>
    </location>
</feature>
<evidence type="ECO:0000256" key="1">
    <source>
        <dbReference type="ARBA" id="ARBA00007626"/>
    </source>
</evidence>
<dbReference type="Gene3D" id="1.25.40.10">
    <property type="entry name" value="Tetratricopeptide repeat domain"/>
    <property type="match status" value="3"/>
</dbReference>
<dbReference type="AlphaFoldDB" id="A0A5J9V879"/>
<dbReference type="PROSITE" id="PS51375">
    <property type="entry name" value="PPR"/>
    <property type="match status" value="6"/>
</dbReference>
<dbReference type="OrthoDB" id="185373at2759"/>
<feature type="non-terminal residue" evidence="6">
    <location>
        <position position="1"/>
    </location>
</feature>
<dbReference type="Pfam" id="PF01535">
    <property type="entry name" value="PPR"/>
    <property type="match status" value="2"/>
</dbReference>
<feature type="region of interest" description="Disordered" evidence="5">
    <location>
        <begin position="48"/>
        <end position="67"/>
    </location>
</feature>
<evidence type="ECO:0000256" key="3">
    <source>
        <dbReference type="ARBA" id="ARBA00022946"/>
    </source>
</evidence>
<feature type="repeat" description="PPR" evidence="4">
    <location>
        <begin position="425"/>
        <end position="459"/>
    </location>
</feature>
<dbReference type="InterPro" id="IPR002885">
    <property type="entry name" value="PPR_rpt"/>
</dbReference>
<evidence type="ECO:0000313" key="6">
    <source>
        <dbReference type="EMBL" id="TVU32339.1"/>
    </source>
</evidence>
<evidence type="ECO:0008006" key="8">
    <source>
        <dbReference type="Google" id="ProtNLM"/>
    </source>
</evidence>
<evidence type="ECO:0000256" key="5">
    <source>
        <dbReference type="SAM" id="MobiDB-lite"/>
    </source>
</evidence>
<dbReference type="PANTHER" id="PTHR47939:SF13">
    <property type="entry name" value="OS03G0201400 PROTEIN"/>
    <property type="match status" value="1"/>
</dbReference>
<keyword evidence="3" id="KW-0809">Transit peptide</keyword>